<proteinExistence type="predicted"/>
<gene>
    <name evidence="2" type="ORF">AK812_SmicGene6024</name>
</gene>
<protein>
    <submittedName>
        <fullName evidence="2">Uncharacterized protein</fullName>
    </submittedName>
</protein>
<reference evidence="2 3" key="1">
    <citation type="submission" date="2016-02" db="EMBL/GenBank/DDBJ databases">
        <title>Genome analysis of coral dinoflagellate symbionts highlights evolutionary adaptations to a symbiotic lifestyle.</title>
        <authorList>
            <person name="Aranda M."/>
            <person name="Li Y."/>
            <person name="Liew Y.J."/>
            <person name="Baumgarten S."/>
            <person name="Simakov O."/>
            <person name="Wilson M."/>
            <person name="Piel J."/>
            <person name="Ashoor H."/>
            <person name="Bougouffa S."/>
            <person name="Bajic V.B."/>
            <person name="Ryu T."/>
            <person name="Ravasi T."/>
            <person name="Bayer T."/>
            <person name="Micklem G."/>
            <person name="Kim H."/>
            <person name="Bhak J."/>
            <person name="Lajeunesse T.C."/>
            <person name="Voolstra C.R."/>
        </authorList>
    </citation>
    <scope>NUCLEOTIDE SEQUENCE [LARGE SCALE GENOMIC DNA]</scope>
    <source>
        <strain evidence="2 3">CCMP2467</strain>
    </source>
</reference>
<sequence length="326" mass="35576">MRHHSAAYIGSRPSTALLSNAPPSRSPRPVMAHCWERIEEELWKWADVFPPEHIRAAAVQFHAAKQHQEYALQQGLLGLRLFSGTMRPNLLPEDAKQRLKATNLVCRDQLVPMILAAAGPGSTYDQDRINNIVAWVSNGDEELSSCLGFSVLRFLQQLRDEPPAWTQRQGRQAARRRRRRANRANPQGASGSEDVAEDPGGQANETSSRVTAVDLKALKFLLTLRFLTMTGRHASAVEVLEAATRKMAHALAGTVRLRKLKERSGEGSLRGNREDATPALHPSGLTSAAHGGTGAGCAVPRGLAKLPVAHRLRAVASRSSRLLAQA</sequence>
<dbReference type="EMBL" id="LSRX01000081">
    <property type="protein sequence ID" value="OLQ10269.1"/>
    <property type="molecule type" value="Genomic_DNA"/>
</dbReference>
<comment type="caution">
    <text evidence="2">The sequence shown here is derived from an EMBL/GenBank/DDBJ whole genome shotgun (WGS) entry which is preliminary data.</text>
</comment>
<keyword evidence="3" id="KW-1185">Reference proteome</keyword>
<dbReference type="Proteomes" id="UP000186817">
    <property type="component" value="Unassembled WGS sequence"/>
</dbReference>
<feature type="region of interest" description="Disordered" evidence="1">
    <location>
        <begin position="163"/>
        <end position="208"/>
    </location>
</feature>
<name>A0A1Q9ES72_SYMMI</name>
<dbReference type="AlphaFoldDB" id="A0A1Q9ES72"/>
<evidence type="ECO:0000256" key="1">
    <source>
        <dbReference type="SAM" id="MobiDB-lite"/>
    </source>
</evidence>
<dbReference type="OrthoDB" id="431634at2759"/>
<evidence type="ECO:0000313" key="2">
    <source>
        <dbReference type="EMBL" id="OLQ10269.1"/>
    </source>
</evidence>
<evidence type="ECO:0000313" key="3">
    <source>
        <dbReference type="Proteomes" id="UP000186817"/>
    </source>
</evidence>
<organism evidence="2 3">
    <name type="scientific">Symbiodinium microadriaticum</name>
    <name type="common">Dinoflagellate</name>
    <name type="synonym">Zooxanthella microadriatica</name>
    <dbReference type="NCBI Taxonomy" id="2951"/>
    <lineage>
        <taxon>Eukaryota</taxon>
        <taxon>Sar</taxon>
        <taxon>Alveolata</taxon>
        <taxon>Dinophyceae</taxon>
        <taxon>Suessiales</taxon>
        <taxon>Symbiodiniaceae</taxon>
        <taxon>Symbiodinium</taxon>
    </lineage>
</organism>
<feature type="compositionally biased region" description="Basic residues" evidence="1">
    <location>
        <begin position="173"/>
        <end position="182"/>
    </location>
</feature>
<accession>A0A1Q9ES72</accession>